<sequence length="89" mass="10279">MAGKRDSIQKVVGSISLITFQKQLHGMLPNRLTLLGLIDDNWKYKEFSDRDSDNLKNGLFVALKKLNYSSKINDQFLNEKIEIRYGLCE</sequence>
<protein>
    <submittedName>
        <fullName evidence="1">19068_t:CDS:1</fullName>
    </submittedName>
</protein>
<comment type="caution">
    <text evidence="1">The sequence shown here is derived from an EMBL/GenBank/DDBJ whole genome shotgun (WGS) entry which is preliminary data.</text>
</comment>
<keyword evidence="2" id="KW-1185">Reference proteome</keyword>
<evidence type="ECO:0000313" key="2">
    <source>
        <dbReference type="Proteomes" id="UP000789405"/>
    </source>
</evidence>
<evidence type="ECO:0000313" key="1">
    <source>
        <dbReference type="EMBL" id="CAG8630746.1"/>
    </source>
</evidence>
<dbReference type="Proteomes" id="UP000789405">
    <property type="component" value="Unassembled WGS sequence"/>
</dbReference>
<name>A0A9N9D8V7_9GLOM</name>
<accession>A0A9N9D8V7</accession>
<dbReference type="AlphaFoldDB" id="A0A9N9D8V7"/>
<dbReference type="EMBL" id="CAJVPY010004900">
    <property type="protein sequence ID" value="CAG8630746.1"/>
    <property type="molecule type" value="Genomic_DNA"/>
</dbReference>
<gene>
    <name evidence="1" type="ORF">DERYTH_LOCUS9134</name>
</gene>
<reference evidence="1" key="1">
    <citation type="submission" date="2021-06" db="EMBL/GenBank/DDBJ databases">
        <authorList>
            <person name="Kallberg Y."/>
            <person name="Tangrot J."/>
            <person name="Rosling A."/>
        </authorList>
    </citation>
    <scope>NUCLEOTIDE SEQUENCE</scope>
    <source>
        <strain evidence="1">MA453B</strain>
    </source>
</reference>
<proteinExistence type="predicted"/>
<organism evidence="1 2">
    <name type="scientific">Dentiscutata erythropus</name>
    <dbReference type="NCBI Taxonomy" id="1348616"/>
    <lineage>
        <taxon>Eukaryota</taxon>
        <taxon>Fungi</taxon>
        <taxon>Fungi incertae sedis</taxon>
        <taxon>Mucoromycota</taxon>
        <taxon>Glomeromycotina</taxon>
        <taxon>Glomeromycetes</taxon>
        <taxon>Diversisporales</taxon>
        <taxon>Gigasporaceae</taxon>
        <taxon>Dentiscutata</taxon>
    </lineage>
</organism>